<gene>
    <name evidence="1" type="ORF">DI536_33980</name>
</gene>
<organism evidence="1 2">
    <name type="scientific">Archangium gephyra</name>
    <dbReference type="NCBI Taxonomy" id="48"/>
    <lineage>
        <taxon>Bacteria</taxon>
        <taxon>Pseudomonadati</taxon>
        <taxon>Myxococcota</taxon>
        <taxon>Myxococcia</taxon>
        <taxon>Myxococcales</taxon>
        <taxon>Cystobacterineae</taxon>
        <taxon>Archangiaceae</taxon>
        <taxon>Archangium</taxon>
    </lineage>
</organism>
<comment type="caution">
    <text evidence="1">The sequence shown here is derived from an EMBL/GenBank/DDBJ whole genome shotgun (WGS) entry which is preliminary data.</text>
</comment>
<evidence type="ECO:0000313" key="2">
    <source>
        <dbReference type="Proteomes" id="UP000249061"/>
    </source>
</evidence>
<name>A0A2W5SZ76_9BACT</name>
<dbReference type="InterPro" id="IPR011990">
    <property type="entry name" value="TPR-like_helical_dom_sf"/>
</dbReference>
<sequence>MSKAPRRPEGVPAKAWWDDGDKEWVFGPMVDGQKHGDFTYWRADGTKCNESHCVMGTPVGPFKRFHENGEISQDGEFDENGQLHGTRRWFSIDEPTTENTRPSGVHESIYKSEMDYVHGKVVAIRHFNRDGERVLPRDGAPYPQRPEGVDEGAEYVEPKDEWSFGSADGETQQKQGPWKRWTRDGVLKESVTYVDDVLDGPAEQHAIDMGGYFADARVVMERGSFREDQRVGAWELCDADGEVVAQVDYGDVSQLESGPLAAYSNDSSVDYAELAEQLEKERRYVEALVTWARVAGITRDPSRFEALLARVARPLSEEAAAQHADNSDRPNNWIAYDLIEGATPAVMVNKIAIALDQAFQSRAALDFTNAAMLLDPSNGAFLFTRALILMSLGLGEQARLDTEALEAHDAGQAQFIRTYRNAIFFTYDFEAGREPPETTFEDVPQAPTRSLEDVQQLVQKYATRLQRVREELLKKLTPANPAVPPDLSQLLPEGPAELEADEFERDDGETVTYDENPEVKGVDVPSLLRLARGDWKALCWLCWACGLNELTIPDAVNPPETFGKAAGMAQQRLWRARDQRVFKGRNAKQHGVPSFTWEGEDISTMAQPNANIAEQEFAEMQALFLWLCDDAVKTPWQDNLRGS</sequence>
<protein>
    <submittedName>
        <fullName evidence="1">Thiol reductase thioredoxin</fullName>
    </submittedName>
</protein>
<accession>A0A2W5SZ76</accession>
<dbReference type="AlphaFoldDB" id="A0A2W5SZ76"/>
<dbReference type="Gene3D" id="2.20.110.10">
    <property type="entry name" value="Histone H3 K4-specific methyltransferase SET7/9 N-terminal domain"/>
    <property type="match status" value="1"/>
</dbReference>
<dbReference type="Proteomes" id="UP000249061">
    <property type="component" value="Unassembled WGS sequence"/>
</dbReference>
<dbReference type="SUPFAM" id="SSF82185">
    <property type="entry name" value="Histone H3 K4-specific methyltransferase SET7/9 N-terminal domain"/>
    <property type="match status" value="1"/>
</dbReference>
<reference evidence="1 2" key="1">
    <citation type="submission" date="2017-08" db="EMBL/GenBank/DDBJ databases">
        <title>Infants hospitalized years apart are colonized by the same room-sourced microbial strains.</title>
        <authorList>
            <person name="Brooks B."/>
            <person name="Olm M.R."/>
            <person name="Firek B.A."/>
            <person name="Baker R."/>
            <person name="Thomas B.C."/>
            <person name="Morowitz M.J."/>
            <person name="Banfield J.F."/>
        </authorList>
    </citation>
    <scope>NUCLEOTIDE SEQUENCE [LARGE SCALE GENOMIC DNA]</scope>
    <source>
        <strain evidence="1">S2_003_000_R2_14</strain>
    </source>
</reference>
<dbReference type="SUPFAM" id="SSF48452">
    <property type="entry name" value="TPR-like"/>
    <property type="match status" value="1"/>
</dbReference>
<dbReference type="EMBL" id="QFQP01000055">
    <property type="protein sequence ID" value="PZR04605.1"/>
    <property type="molecule type" value="Genomic_DNA"/>
</dbReference>
<proteinExistence type="predicted"/>
<evidence type="ECO:0000313" key="1">
    <source>
        <dbReference type="EMBL" id="PZR04605.1"/>
    </source>
</evidence>